<evidence type="ECO:0000313" key="1">
    <source>
        <dbReference type="EMBL" id="KAJ8684303.1"/>
    </source>
</evidence>
<evidence type="ECO:0000313" key="2">
    <source>
        <dbReference type="Proteomes" id="UP001239111"/>
    </source>
</evidence>
<proteinExistence type="predicted"/>
<keyword evidence="2" id="KW-1185">Reference proteome</keyword>
<reference evidence="1" key="1">
    <citation type="submission" date="2023-04" db="EMBL/GenBank/DDBJ databases">
        <title>A chromosome-level genome assembly of the parasitoid wasp Eretmocerus hayati.</title>
        <authorList>
            <person name="Zhong Y."/>
            <person name="Liu S."/>
            <person name="Liu Y."/>
        </authorList>
    </citation>
    <scope>NUCLEOTIDE SEQUENCE</scope>
    <source>
        <strain evidence="1">ZJU_SS_LIU_2023</strain>
    </source>
</reference>
<dbReference type="Proteomes" id="UP001239111">
    <property type="component" value="Chromosome 1"/>
</dbReference>
<gene>
    <name evidence="1" type="ORF">QAD02_020095</name>
</gene>
<organism evidence="1 2">
    <name type="scientific">Eretmocerus hayati</name>
    <dbReference type="NCBI Taxonomy" id="131215"/>
    <lineage>
        <taxon>Eukaryota</taxon>
        <taxon>Metazoa</taxon>
        <taxon>Ecdysozoa</taxon>
        <taxon>Arthropoda</taxon>
        <taxon>Hexapoda</taxon>
        <taxon>Insecta</taxon>
        <taxon>Pterygota</taxon>
        <taxon>Neoptera</taxon>
        <taxon>Endopterygota</taxon>
        <taxon>Hymenoptera</taxon>
        <taxon>Apocrita</taxon>
        <taxon>Proctotrupomorpha</taxon>
        <taxon>Chalcidoidea</taxon>
        <taxon>Aphelinidae</taxon>
        <taxon>Aphelininae</taxon>
        <taxon>Eretmocerus</taxon>
    </lineage>
</organism>
<comment type="caution">
    <text evidence="1">The sequence shown here is derived from an EMBL/GenBank/DDBJ whole genome shotgun (WGS) entry which is preliminary data.</text>
</comment>
<dbReference type="EMBL" id="CM056741">
    <property type="protein sequence ID" value="KAJ8684303.1"/>
    <property type="molecule type" value="Genomic_DNA"/>
</dbReference>
<name>A0ACC2PMI2_9HYME</name>
<sequence>MAEDVLITFLPDEVTELILENKQLEIRDVLNFALTCKHLHKTVLSSNKLWRKKLYQRWPLLKEVYWNHENQQKVRVWWQEVQANFIVRKTMLDQLSLMSSKFHHKIDLAHSEFEGFDPLFKPERGAHPLAYHFLTDELMRLISIPIMDGNLTHKYYAQKLMRYIKQSQLSNEWQKFIELPPHKQLLESGAVFVAQWSQPDRHITHEGVGSMLDDIVEQAKDVLKEKHPSHPIFNTPCEQFEYWKKNNIDDNQWSIVETRQVISALTEVIFNRLGFYSNSEMYYSSENSFIDRVLEHKRGIPIILAIIFESVCRRVGVKCEPIIFPSHFLLRWKEKYTGYPFHGEGENYYIDVFNNGRFITRQNCPRISNVSRCPIERYNTLSASSVVEVVERLANNLEVASRQRTVLNGRATRLRSALELIHLVRPHDTGAILHLARFYMLHQMNLAKLVDILTQIKKDPEFTCRGPANHILQMLQDYEKRNNVMTEVMYEENPEWSLDMSLEDLSKGANQPFYKVFVDDGSRRHVAQENLTMPTDPGWVDHHEIGKYFNQFKKSHYVPNREKADQYPEDSKIREELVSRYS</sequence>
<accession>A0ACC2PMI2</accession>
<protein>
    <submittedName>
        <fullName evidence="1">Uncharacterized protein</fullName>
    </submittedName>
</protein>